<proteinExistence type="predicted"/>
<dbReference type="AlphaFoldDB" id="A0A3A3GGG6"/>
<organism evidence="1 2">
    <name type="scientific">Noviherbaspirillum sedimenti</name>
    <dbReference type="NCBI Taxonomy" id="2320865"/>
    <lineage>
        <taxon>Bacteria</taxon>
        <taxon>Pseudomonadati</taxon>
        <taxon>Pseudomonadota</taxon>
        <taxon>Betaproteobacteria</taxon>
        <taxon>Burkholderiales</taxon>
        <taxon>Oxalobacteraceae</taxon>
        <taxon>Noviherbaspirillum</taxon>
    </lineage>
</organism>
<sequence>MPAVERRKAVSDCKIKIMEAAKPVTGSIIARCHVLVVYYQDHFQAAKYSVCVKSIQFERSAVGALVLKIISIHEG</sequence>
<dbReference type="EMBL" id="QYUQ01000002">
    <property type="protein sequence ID" value="RJG01366.1"/>
    <property type="molecule type" value="Genomic_DNA"/>
</dbReference>
<reference evidence="2" key="1">
    <citation type="submission" date="2018-09" db="EMBL/GenBank/DDBJ databases">
        <authorList>
            <person name="Zhu H."/>
        </authorList>
    </citation>
    <scope>NUCLEOTIDE SEQUENCE [LARGE SCALE GENOMIC DNA]</scope>
    <source>
        <strain evidence="2">K1S02-23</strain>
    </source>
</reference>
<comment type="caution">
    <text evidence="1">The sequence shown here is derived from an EMBL/GenBank/DDBJ whole genome shotgun (WGS) entry which is preliminary data.</text>
</comment>
<dbReference type="Proteomes" id="UP000266327">
    <property type="component" value="Unassembled WGS sequence"/>
</dbReference>
<accession>A0A3A3GGG6</accession>
<evidence type="ECO:0000313" key="2">
    <source>
        <dbReference type="Proteomes" id="UP000266327"/>
    </source>
</evidence>
<name>A0A3A3GGG6_9BURK</name>
<gene>
    <name evidence="1" type="ORF">D3878_07025</name>
</gene>
<evidence type="ECO:0000313" key="1">
    <source>
        <dbReference type="EMBL" id="RJG01366.1"/>
    </source>
</evidence>
<protein>
    <submittedName>
        <fullName evidence="1">Uncharacterized protein</fullName>
    </submittedName>
</protein>
<keyword evidence="2" id="KW-1185">Reference proteome</keyword>